<name>A0ABD5YIS6_9EURY</name>
<evidence type="ECO:0000256" key="1">
    <source>
        <dbReference type="SAM" id="Phobius"/>
    </source>
</evidence>
<dbReference type="GeneID" id="76198330"/>
<organism evidence="2 3">
    <name type="scientific">Halocatena marina</name>
    <dbReference type="NCBI Taxonomy" id="2934937"/>
    <lineage>
        <taxon>Archaea</taxon>
        <taxon>Methanobacteriati</taxon>
        <taxon>Methanobacteriota</taxon>
        <taxon>Stenosarchaea group</taxon>
        <taxon>Halobacteria</taxon>
        <taxon>Halobacteriales</taxon>
        <taxon>Natronomonadaceae</taxon>
        <taxon>Halocatena</taxon>
    </lineage>
</organism>
<feature type="transmembrane region" description="Helical" evidence="1">
    <location>
        <begin position="88"/>
        <end position="108"/>
    </location>
</feature>
<dbReference type="EMBL" id="JBHTAX010000001">
    <property type="protein sequence ID" value="MFC7188782.1"/>
    <property type="molecule type" value="Genomic_DNA"/>
</dbReference>
<sequence>MTTTTETESMESVAATRLAAYGLFAAIVAGAMNAIVRVGAIALFDVPRFGPLGWGPIVNTTVVGVAGATAVYGLLVRTSSQPTRRFTIIAAAVLVISFVPLLVPPAFLAEAPGSVLLTLAVMHVTTATAILWLLPRSRTINRSATQTRQDSPA</sequence>
<reference evidence="2 3" key="1">
    <citation type="journal article" date="2019" name="Int. J. Syst. Evol. Microbiol.">
        <title>The Global Catalogue of Microorganisms (GCM) 10K type strain sequencing project: providing services to taxonomists for standard genome sequencing and annotation.</title>
        <authorList>
            <consortium name="The Broad Institute Genomics Platform"/>
            <consortium name="The Broad Institute Genome Sequencing Center for Infectious Disease"/>
            <person name="Wu L."/>
            <person name="Ma J."/>
        </authorList>
    </citation>
    <scope>NUCLEOTIDE SEQUENCE [LARGE SCALE GENOMIC DNA]</scope>
    <source>
        <strain evidence="2 3">RDMS1</strain>
    </source>
</reference>
<keyword evidence="1" id="KW-0812">Transmembrane</keyword>
<dbReference type="Proteomes" id="UP001596417">
    <property type="component" value="Unassembled WGS sequence"/>
</dbReference>
<feature type="transmembrane region" description="Helical" evidence="1">
    <location>
        <begin position="56"/>
        <end position="76"/>
    </location>
</feature>
<feature type="transmembrane region" description="Helical" evidence="1">
    <location>
        <begin position="114"/>
        <end position="134"/>
    </location>
</feature>
<keyword evidence="1" id="KW-1133">Transmembrane helix</keyword>
<dbReference type="AlphaFoldDB" id="A0ABD5YIS6"/>
<comment type="caution">
    <text evidence="2">The sequence shown here is derived from an EMBL/GenBank/DDBJ whole genome shotgun (WGS) entry which is preliminary data.</text>
</comment>
<protein>
    <submittedName>
        <fullName evidence="2">DUF6069 family protein</fullName>
    </submittedName>
</protein>
<dbReference type="InterPro" id="IPR045713">
    <property type="entry name" value="DUF6069"/>
</dbReference>
<accession>A0ABD5YIS6</accession>
<gene>
    <name evidence="2" type="ORF">ACFQL7_02205</name>
</gene>
<evidence type="ECO:0000313" key="3">
    <source>
        <dbReference type="Proteomes" id="UP001596417"/>
    </source>
</evidence>
<keyword evidence="3" id="KW-1185">Reference proteome</keyword>
<proteinExistence type="predicted"/>
<dbReference type="Pfam" id="PF19545">
    <property type="entry name" value="DUF6069"/>
    <property type="match status" value="1"/>
</dbReference>
<evidence type="ECO:0000313" key="2">
    <source>
        <dbReference type="EMBL" id="MFC7188782.1"/>
    </source>
</evidence>
<feature type="transmembrane region" description="Helical" evidence="1">
    <location>
        <begin position="18"/>
        <end position="44"/>
    </location>
</feature>
<dbReference type="RefSeq" id="WP_264555284.1">
    <property type="nucleotide sequence ID" value="NZ_CP109979.1"/>
</dbReference>
<keyword evidence="1" id="KW-0472">Membrane</keyword>